<keyword evidence="2" id="KW-1185">Reference proteome</keyword>
<name>A0A0N0E7U1_9HYPH</name>
<proteinExistence type="predicted"/>
<dbReference type="SUPFAM" id="SSF55729">
    <property type="entry name" value="Acyl-CoA N-acyltransferases (Nat)"/>
    <property type="match status" value="1"/>
</dbReference>
<dbReference type="OrthoDB" id="8264632at2"/>
<organism evidence="1 2">
    <name type="scientific">Ahrensia marina</name>
    <dbReference type="NCBI Taxonomy" id="1514904"/>
    <lineage>
        <taxon>Bacteria</taxon>
        <taxon>Pseudomonadati</taxon>
        <taxon>Pseudomonadota</taxon>
        <taxon>Alphaproteobacteria</taxon>
        <taxon>Hyphomicrobiales</taxon>
        <taxon>Ahrensiaceae</taxon>
        <taxon>Ahrensia</taxon>
    </lineage>
</organism>
<reference evidence="1 2" key="1">
    <citation type="submission" date="2015-01" db="EMBL/GenBank/DDBJ databases">
        <title>Ahrensia donghaiensis sp. nov., a novel dimethylsulphoniopropionate-cleavage bacterium isolated from seawater and emended descriptions of the genus Ahrensia and Ahrensia kielensis.</title>
        <authorList>
            <person name="Liu J."/>
        </authorList>
    </citation>
    <scope>NUCLEOTIDE SEQUENCE [LARGE SCALE GENOMIC DNA]</scope>
    <source>
        <strain evidence="1 2">LZD062</strain>
    </source>
</reference>
<comment type="caution">
    <text evidence="1">The sequence shown here is derived from an EMBL/GenBank/DDBJ whole genome shotgun (WGS) entry which is preliminary data.</text>
</comment>
<gene>
    <name evidence="1" type="ORF">SU32_07805</name>
</gene>
<dbReference type="RefSeq" id="WP_053998789.1">
    <property type="nucleotide sequence ID" value="NZ_JXMU01000010.1"/>
</dbReference>
<dbReference type="InterPro" id="IPR016181">
    <property type="entry name" value="Acyl_CoA_acyltransferase"/>
</dbReference>
<dbReference type="PATRIC" id="fig|1514904.3.peg.379"/>
<dbReference type="STRING" id="1514904.SU32_07805"/>
<accession>A0A0N0E7U1</accession>
<evidence type="ECO:0000313" key="1">
    <source>
        <dbReference type="EMBL" id="KPB01482.1"/>
    </source>
</evidence>
<dbReference type="Proteomes" id="UP000038011">
    <property type="component" value="Unassembled WGS sequence"/>
</dbReference>
<evidence type="ECO:0000313" key="2">
    <source>
        <dbReference type="Proteomes" id="UP000038011"/>
    </source>
</evidence>
<protein>
    <submittedName>
        <fullName evidence="1">Uncharacterized protein</fullName>
    </submittedName>
</protein>
<dbReference type="EMBL" id="JXMU01000010">
    <property type="protein sequence ID" value="KPB01482.1"/>
    <property type="molecule type" value="Genomic_DNA"/>
</dbReference>
<dbReference type="AlphaFoldDB" id="A0A0N0E7U1"/>
<sequence>MIEASVEQNPDYAQTALLATEAFASANSIFDPTHLKWLYEDCFPNGTTIIKLTDSESNQKIGQIAMVKQTVFVKGKAEKAAELVDLFILKKWRGGEAVQMLYDEVGKQFKLQNIRFAFGMPNMKALPVNERFFDLKGFLRLDLKVGITMPRRSKKVTTHEMFDRDRLAYFTKLFDQYATVDDETGLSWDGPSLFNRLCGYKYKYAVHATEKLLLISSPRTRNGMPYTLLAAFLRRTNVSPDKADVTRLTRAATAFWKHPLYIYAGINKTLPLTPGISLPPKLRPTPMLLQMRDFSPEKGKLDLDRFQLIDFDFA</sequence>